<name>A0A2H0NC24_9BACT</name>
<sequence>MSLSKEKKFNIILGILCLIFFGVYSFITLSIFWPHWSEFHHLIFNWPDANANYFFTQLLAQQHTFFAFEPLNQLTNNLLHARSVNVVDGHLVPITFLPVIVIFALFFKLLGSIGLLFLTPLLAALTVYIIYRLVYYIFQDLDLAFLVGLLMLPLAPWLYFANVVMLPTVLFIFLASLGWLLITKRLTTADRGKSWWFCLLGSLFLSLAIVVRPTEMIWLLLIAVFVFYVNRKKIEYQKTIAGFLVFMLILFLFLSLNKIVYGGYLSFGYLNLQSGDLPTEFSGSSSWLKTIFIPFGFHPRLIWYNLCKHFVSLIFFHIIFALGGILYLILKDKISKVWRYYFFVTSLVFVIILFFYGSWDLVDPLVKNYNTISISYVRYFMPLYLFILPLVALLIKAAGRWKGGYLIVAALAIFGFKTAFYTAHDGLLKTKETMESYYRQFEQVSQIAPQNAVIISERGDKIFFPYYKVVVWQPNLPIWPEIVKIIDDTPIFFYTSQSDEELVVEENKVGVVGLKLVEPVMIENNFRLFQVK</sequence>
<feature type="transmembrane region" description="Helical" evidence="1">
    <location>
        <begin position="405"/>
        <end position="423"/>
    </location>
</feature>
<dbReference type="EMBL" id="PCWQ01000013">
    <property type="protein sequence ID" value="PIR06440.1"/>
    <property type="molecule type" value="Genomic_DNA"/>
</dbReference>
<organism evidence="2 3">
    <name type="scientific">Candidatus Komeilibacteria bacterium CG11_big_fil_rev_8_21_14_0_20_36_20</name>
    <dbReference type="NCBI Taxonomy" id="1974477"/>
    <lineage>
        <taxon>Bacteria</taxon>
        <taxon>Candidatus Komeiliibacteriota</taxon>
    </lineage>
</organism>
<dbReference type="AlphaFoldDB" id="A0A2H0NC24"/>
<comment type="caution">
    <text evidence="2">The sequence shown here is derived from an EMBL/GenBank/DDBJ whole genome shotgun (WGS) entry which is preliminary data.</text>
</comment>
<keyword evidence="1" id="KW-1133">Transmembrane helix</keyword>
<evidence type="ECO:0000313" key="2">
    <source>
        <dbReference type="EMBL" id="PIR06440.1"/>
    </source>
</evidence>
<feature type="transmembrane region" description="Helical" evidence="1">
    <location>
        <begin position="379"/>
        <end position="398"/>
    </location>
</feature>
<keyword evidence="1" id="KW-0472">Membrane</keyword>
<feature type="transmembrane region" description="Helical" evidence="1">
    <location>
        <begin position="310"/>
        <end position="330"/>
    </location>
</feature>
<feature type="transmembrane region" description="Helical" evidence="1">
    <location>
        <begin position="12"/>
        <end position="33"/>
    </location>
</feature>
<evidence type="ECO:0000313" key="3">
    <source>
        <dbReference type="Proteomes" id="UP000230564"/>
    </source>
</evidence>
<evidence type="ECO:0000256" key="1">
    <source>
        <dbReference type="SAM" id="Phobius"/>
    </source>
</evidence>
<feature type="transmembrane region" description="Helical" evidence="1">
    <location>
        <begin position="194"/>
        <end position="210"/>
    </location>
</feature>
<accession>A0A2H0NC24</accession>
<feature type="transmembrane region" description="Helical" evidence="1">
    <location>
        <begin position="243"/>
        <end position="264"/>
    </location>
</feature>
<proteinExistence type="predicted"/>
<feature type="transmembrane region" description="Helical" evidence="1">
    <location>
        <begin position="216"/>
        <end position="231"/>
    </location>
</feature>
<dbReference type="Proteomes" id="UP000230564">
    <property type="component" value="Unassembled WGS sequence"/>
</dbReference>
<feature type="transmembrane region" description="Helical" evidence="1">
    <location>
        <begin position="158"/>
        <end position="182"/>
    </location>
</feature>
<feature type="transmembrane region" description="Helical" evidence="1">
    <location>
        <begin position="337"/>
        <end position="359"/>
    </location>
</feature>
<feature type="transmembrane region" description="Helical" evidence="1">
    <location>
        <begin position="114"/>
        <end position="138"/>
    </location>
</feature>
<keyword evidence="1" id="KW-0812">Transmembrane</keyword>
<gene>
    <name evidence="2" type="ORF">COV55_04100</name>
</gene>
<protein>
    <recommendedName>
        <fullName evidence="4">Glycosyltransferase RgtA/B/C/D-like domain-containing protein</fullName>
    </recommendedName>
</protein>
<reference evidence="2 3" key="1">
    <citation type="submission" date="2017-09" db="EMBL/GenBank/DDBJ databases">
        <title>Depth-based differentiation of microbial function through sediment-hosted aquifers and enrichment of novel symbionts in the deep terrestrial subsurface.</title>
        <authorList>
            <person name="Probst A.J."/>
            <person name="Ladd B."/>
            <person name="Jarett J.K."/>
            <person name="Geller-Mcgrath D.E."/>
            <person name="Sieber C.M."/>
            <person name="Emerson J.B."/>
            <person name="Anantharaman K."/>
            <person name="Thomas B.C."/>
            <person name="Malmstrom R."/>
            <person name="Stieglmeier M."/>
            <person name="Klingl A."/>
            <person name="Woyke T."/>
            <person name="Ryan C.M."/>
            <person name="Banfield J.F."/>
        </authorList>
    </citation>
    <scope>NUCLEOTIDE SEQUENCE [LARGE SCALE GENOMIC DNA]</scope>
    <source>
        <strain evidence="2">CG11_big_fil_rev_8_21_14_0_20_36_20</strain>
    </source>
</reference>
<evidence type="ECO:0008006" key="4">
    <source>
        <dbReference type="Google" id="ProtNLM"/>
    </source>
</evidence>
<feature type="transmembrane region" description="Helical" evidence="1">
    <location>
        <begin position="90"/>
        <end position="107"/>
    </location>
</feature>